<reference evidence="2" key="3">
    <citation type="submission" date="2025-08" db="UniProtKB">
        <authorList>
            <consortium name="Ensembl"/>
        </authorList>
    </citation>
    <scope>IDENTIFICATION</scope>
</reference>
<evidence type="ECO:0000256" key="1">
    <source>
        <dbReference type="SAM" id="MobiDB-lite"/>
    </source>
</evidence>
<proteinExistence type="predicted"/>
<dbReference type="HOGENOM" id="CLU_074264_0_0_1"/>
<evidence type="ECO:0000313" key="3">
    <source>
        <dbReference type="Proteomes" id="UP000008144"/>
    </source>
</evidence>
<dbReference type="Proteomes" id="UP000008144">
    <property type="component" value="Chromosome 4"/>
</dbReference>
<dbReference type="InParanoid" id="F6XJG1"/>
<feature type="region of interest" description="Disordered" evidence="1">
    <location>
        <begin position="1"/>
        <end position="31"/>
    </location>
</feature>
<feature type="compositionally biased region" description="Acidic residues" evidence="1">
    <location>
        <begin position="9"/>
        <end position="21"/>
    </location>
</feature>
<sequence>MVVMSSASADEEEEDEEEENREEVLPNQMLNEHTKVDLSLRIVHEKGERKVIGLSRNSESCDSQSPLADADENDQHGEIHEEVVKESNLMPVESVINMNDVTVKEEELMEIAGCLNEITSCFQSPQKMIGQLPILMFPLSRRQRPSTKQDDNKISEQTVYRLAEGTNLLSSIQALVSLPIVSGHKVLFDACGRFLELLMSSQSGLLYLASNSDSALHIIQHLMRSSPMLDVEAQDSPCRLGAKLAFHLQTIQSLDLVSGLLESDADEEDLEEELVHAFKTLYSITYIPLGKQCVSQVLSKEDNIKSLLTCLTFPHKLEDEKEVKE</sequence>
<dbReference type="PANTHER" id="PTHR23185">
    <property type="entry name" value="PROTEIN VIRILIZER HOMOLOG"/>
    <property type="match status" value="1"/>
</dbReference>
<name>F6XJG1_CIOIN</name>
<organism evidence="2 3">
    <name type="scientific">Ciona intestinalis</name>
    <name type="common">Transparent sea squirt</name>
    <name type="synonym">Ascidia intestinalis</name>
    <dbReference type="NCBI Taxonomy" id="7719"/>
    <lineage>
        <taxon>Eukaryota</taxon>
        <taxon>Metazoa</taxon>
        <taxon>Chordata</taxon>
        <taxon>Tunicata</taxon>
        <taxon>Ascidiacea</taxon>
        <taxon>Phlebobranchia</taxon>
        <taxon>Cionidae</taxon>
        <taxon>Ciona</taxon>
    </lineage>
</organism>
<evidence type="ECO:0000313" key="2">
    <source>
        <dbReference type="Ensembl" id="ENSCINP00000007395.3"/>
    </source>
</evidence>
<dbReference type="AlphaFoldDB" id="F6XJG1"/>
<reference evidence="2" key="2">
    <citation type="journal article" date="2008" name="Genome Biol.">
        <title>Improved genome assembly and evidence-based global gene model set for the chordate Ciona intestinalis: new insight into intron and operon populations.</title>
        <authorList>
            <person name="Satou Y."/>
            <person name="Mineta K."/>
            <person name="Ogasawara M."/>
            <person name="Sasakura Y."/>
            <person name="Shoguchi E."/>
            <person name="Ueno K."/>
            <person name="Yamada L."/>
            <person name="Matsumoto J."/>
            <person name="Wasserscheid J."/>
            <person name="Dewar K."/>
            <person name="Wiley G.B."/>
            <person name="Macmil S.L."/>
            <person name="Roe B.A."/>
            <person name="Zeller R.W."/>
            <person name="Hastings K.E."/>
            <person name="Lemaire P."/>
            <person name="Lindquist E."/>
            <person name="Endo T."/>
            <person name="Hotta K."/>
            <person name="Inaba K."/>
        </authorList>
    </citation>
    <scope>NUCLEOTIDE SEQUENCE [LARGE SCALE GENOMIC DNA]</scope>
    <source>
        <strain evidence="2">wild type</strain>
    </source>
</reference>
<accession>F6XJG1</accession>
<protein>
    <submittedName>
        <fullName evidence="2">Uncharacterized protein</fullName>
    </submittedName>
</protein>
<dbReference type="PANTHER" id="PTHR23185:SF0">
    <property type="entry name" value="PROTEIN VIRILIZER HOMOLOG"/>
    <property type="match status" value="1"/>
</dbReference>
<dbReference type="STRING" id="7719.ENSCINP00000007395"/>
<dbReference type="GeneTree" id="ENSGT00390000002833"/>
<dbReference type="Ensembl" id="ENSCINT00000007395.3">
    <property type="protein sequence ID" value="ENSCINP00000007395.3"/>
    <property type="gene ID" value="ENSCING00000003593.3"/>
</dbReference>
<feature type="region of interest" description="Disordered" evidence="1">
    <location>
        <begin position="53"/>
        <end position="75"/>
    </location>
</feature>
<reference evidence="2" key="4">
    <citation type="submission" date="2025-09" db="UniProtKB">
        <authorList>
            <consortium name="Ensembl"/>
        </authorList>
    </citation>
    <scope>IDENTIFICATION</scope>
</reference>
<dbReference type="EMBL" id="EAAA01001976">
    <property type="status" value="NOT_ANNOTATED_CDS"/>
    <property type="molecule type" value="Genomic_DNA"/>
</dbReference>
<feature type="compositionally biased region" description="Polar residues" evidence="1">
    <location>
        <begin position="55"/>
        <end position="66"/>
    </location>
</feature>
<keyword evidence="3" id="KW-1185">Reference proteome</keyword>
<dbReference type="InterPro" id="IPR026736">
    <property type="entry name" value="Virilizer"/>
</dbReference>
<reference evidence="3" key="1">
    <citation type="journal article" date="2002" name="Science">
        <title>The draft genome of Ciona intestinalis: insights into chordate and vertebrate origins.</title>
        <authorList>
            <person name="Dehal P."/>
            <person name="Satou Y."/>
            <person name="Campbell R.K."/>
            <person name="Chapman J."/>
            <person name="Degnan B."/>
            <person name="De Tomaso A."/>
            <person name="Davidson B."/>
            <person name="Di Gregorio A."/>
            <person name="Gelpke M."/>
            <person name="Goodstein D.M."/>
            <person name="Harafuji N."/>
            <person name="Hastings K.E."/>
            <person name="Ho I."/>
            <person name="Hotta K."/>
            <person name="Huang W."/>
            <person name="Kawashima T."/>
            <person name="Lemaire P."/>
            <person name="Martinez D."/>
            <person name="Meinertzhagen I.A."/>
            <person name="Necula S."/>
            <person name="Nonaka M."/>
            <person name="Putnam N."/>
            <person name="Rash S."/>
            <person name="Saiga H."/>
            <person name="Satake M."/>
            <person name="Terry A."/>
            <person name="Yamada L."/>
            <person name="Wang H.G."/>
            <person name="Awazu S."/>
            <person name="Azumi K."/>
            <person name="Boore J."/>
            <person name="Branno M."/>
            <person name="Chin-Bow S."/>
            <person name="DeSantis R."/>
            <person name="Doyle S."/>
            <person name="Francino P."/>
            <person name="Keys D.N."/>
            <person name="Haga S."/>
            <person name="Hayashi H."/>
            <person name="Hino K."/>
            <person name="Imai K.S."/>
            <person name="Inaba K."/>
            <person name="Kano S."/>
            <person name="Kobayashi K."/>
            <person name="Kobayashi M."/>
            <person name="Lee B.I."/>
            <person name="Makabe K.W."/>
            <person name="Manohar C."/>
            <person name="Matassi G."/>
            <person name="Medina M."/>
            <person name="Mochizuki Y."/>
            <person name="Mount S."/>
            <person name="Morishita T."/>
            <person name="Miura S."/>
            <person name="Nakayama A."/>
            <person name="Nishizaka S."/>
            <person name="Nomoto H."/>
            <person name="Ohta F."/>
            <person name="Oishi K."/>
            <person name="Rigoutsos I."/>
            <person name="Sano M."/>
            <person name="Sasaki A."/>
            <person name="Sasakura Y."/>
            <person name="Shoguchi E."/>
            <person name="Shin-i T."/>
            <person name="Spagnuolo A."/>
            <person name="Stainier D."/>
            <person name="Suzuki M.M."/>
            <person name="Tassy O."/>
            <person name="Takatori N."/>
            <person name="Tokuoka M."/>
            <person name="Yagi K."/>
            <person name="Yoshizaki F."/>
            <person name="Wada S."/>
            <person name="Zhang C."/>
            <person name="Hyatt P.D."/>
            <person name="Larimer F."/>
            <person name="Detter C."/>
            <person name="Doggett N."/>
            <person name="Glavina T."/>
            <person name="Hawkins T."/>
            <person name="Richardson P."/>
            <person name="Lucas S."/>
            <person name="Kohara Y."/>
            <person name="Levine M."/>
            <person name="Satoh N."/>
            <person name="Rokhsar D.S."/>
        </authorList>
    </citation>
    <scope>NUCLEOTIDE SEQUENCE [LARGE SCALE GENOMIC DNA]</scope>
</reference>